<name>A0AAU7FEV8_9NEIS</name>
<evidence type="ECO:0000256" key="4">
    <source>
        <dbReference type="SAM" id="Phobius"/>
    </source>
</evidence>
<gene>
    <name evidence="7" type="ORF">ABHF33_08175</name>
</gene>
<dbReference type="KEGG" id="cmav:ABHF33_08175"/>
<accession>A0AAU7FEV8</accession>
<dbReference type="PANTHER" id="PTHR32089">
    <property type="entry name" value="METHYL-ACCEPTING CHEMOTAXIS PROTEIN MCPB"/>
    <property type="match status" value="1"/>
</dbReference>
<dbReference type="PROSITE" id="PS50885">
    <property type="entry name" value="HAMP"/>
    <property type="match status" value="1"/>
</dbReference>
<sequence length="545" mass="59427">MRLFHRLSLFTRILLWLLAVQLLAILVFSVSSYYGKIADVRHSMDARLVAAANSVPYMLSTDYISRASQAGSIDDKEYRALVLRLGEYSRRVGLAYCYVLTVRDGKVYYLGDGAPEAEVAAGSYAKYFEQYSDADPAILTAWQGKQTQFAEYRDKYGEFRSVFMPITQGNQQYLIGADVTTAQVAQAQRDELTHIVELALLCLALGSVLAWFAARQMARRLQSSAQRIAQMATQRDLRQSLQEEGADEIAAMMNQLNQLLQLLRDTLAKAGHSATSNVVAASQFHGLTENMSRNLQHSTQHLEALNQDVQAISRSAQHSANLAGATRDRVIQAGTRLQSAGTSFGNMYDAVNHNAGATQNLAHELDQLAQATGQITRVLDAIGAISDQINLLALNAAIEAARAGEAGRGFAVVADEVRKLAGQTQLSLQDSRTAIARVVDGISVTARDMSGMSERASQLVTTADQAVSQIHELVTMMHQTAGEAGEAVSEAEQIEQAVHHIVTEAAQANQQLHSTAQHSQQIHAIARQIGDASSDLQRQLQQFNT</sequence>
<reference evidence="7" key="1">
    <citation type="submission" date="2024-05" db="EMBL/GenBank/DDBJ databases">
        <authorList>
            <person name="Yang L."/>
            <person name="Pan L."/>
        </authorList>
    </citation>
    <scope>NUCLEOTIDE SEQUENCE</scope>
    <source>
        <strain evidence="7">FCG-7</strain>
    </source>
</reference>
<dbReference type="InterPro" id="IPR004089">
    <property type="entry name" value="MCPsignal_dom"/>
</dbReference>
<dbReference type="Pfam" id="PF00015">
    <property type="entry name" value="MCPsignal"/>
    <property type="match status" value="1"/>
</dbReference>
<dbReference type="Gene3D" id="1.10.287.950">
    <property type="entry name" value="Methyl-accepting chemotaxis protein"/>
    <property type="match status" value="1"/>
</dbReference>
<organism evidence="7">
    <name type="scientific">Chitinibacter mangrovi</name>
    <dbReference type="NCBI Taxonomy" id="3153927"/>
    <lineage>
        <taxon>Bacteria</taxon>
        <taxon>Pseudomonadati</taxon>
        <taxon>Pseudomonadota</taxon>
        <taxon>Betaproteobacteria</taxon>
        <taxon>Neisseriales</taxon>
        <taxon>Chitinibacteraceae</taxon>
        <taxon>Chitinibacter</taxon>
    </lineage>
</organism>
<evidence type="ECO:0000256" key="3">
    <source>
        <dbReference type="PROSITE-ProRule" id="PRU00284"/>
    </source>
</evidence>
<keyword evidence="4" id="KW-1133">Transmembrane helix</keyword>
<dbReference type="GO" id="GO:0016020">
    <property type="term" value="C:membrane"/>
    <property type="evidence" value="ECO:0007669"/>
    <property type="project" value="InterPro"/>
</dbReference>
<keyword evidence="1 3" id="KW-0807">Transducer</keyword>
<dbReference type="GO" id="GO:0007165">
    <property type="term" value="P:signal transduction"/>
    <property type="evidence" value="ECO:0007669"/>
    <property type="project" value="UniProtKB-KW"/>
</dbReference>
<dbReference type="PANTHER" id="PTHR32089:SF114">
    <property type="entry name" value="METHYL-ACCEPTING CHEMOTAXIS PROTEIN MCPB"/>
    <property type="match status" value="1"/>
</dbReference>
<evidence type="ECO:0000256" key="1">
    <source>
        <dbReference type="ARBA" id="ARBA00023224"/>
    </source>
</evidence>
<keyword evidence="4" id="KW-0472">Membrane</keyword>
<evidence type="ECO:0000313" key="7">
    <source>
        <dbReference type="EMBL" id="XBM02228.1"/>
    </source>
</evidence>
<feature type="transmembrane region" description="Helical" evidence="4">
    <location>
        <begin position="195"/>
        <end position="214"/>
    </location>
</feature>
<dbReference type="SMART" id="SM00283">
    <property type="entry name" value="MA"/>
    <property type="match status" value="1"/>
</dbReference>
<dbReference type="RefSeq" id="WP_348946502.1">
    <property type="nucleotide sequence ID" value="NZ_CP157355.1"/>
</dbReference>
<dbReference type="AlphaFoldDB" id="A0AAU7FEV8"/>
<dbReference type="InterPro" id="IPR003660">
    <property type="entry name" value="HAMP_dom"/>
</dbReference>
<feature type="domain" description="Methyl-accepting transducer" evidence="5">
    <location>
        <begin position="273"/>
        <end position="516"/>
    </location>
</feature>
<keyword evidence="4" id="KW-0812">Transmembrane</keyword>
<proteinExistence type="inferred from homology"/>
<evidence type="ECO:0000259" key="6">
    <source>
        <dbReference type="PROSITE" id="PS50885"/>
    </source>
</evidence>
<protein>
    <submittedName>
        <fullName evidence="7">Methyl-accepting chemotaxis protein</fullName>
    </submittedName>
</protein>
<feature type="domain" description="HAMP" evidence="6">
    <location>
        <begin position="215"/>
        <end position="268"/>
    </location>
</feature>
<comment type="similarity">
    <text evidence="2">Belongs to the methyl-accepting chemotaxis (MCP) protein family.</text>
</comment>
<evidence type="ECO:0000259" key="5">
    <source>
        <dbReference type="PROSITE" id="PS50111"/>
    </source>
</evidence>
<dbReference type="EMBL" id="CP157355">
    <property type="protein sequence ID" value="XBM02228.1"/>
    <property type="molecule type" value="Genomic_DNA"/>
</dbReference>
<dbReference type="Gene3D" id="6.10.340.10">
    <property type="match status" value="1"/>
</dbReference>
<evidence type="ECO:0000256" key="2">
    <source>
        <dbReference type="ARBA" id="ARBA00029447"/>
    </source>
</evidence>
<dbReference type="PROSITE" id="PS50111">
    <property type="entry name" value="CHEMOTAXIS_TRANSDUC_2"/>
    <property type="match status" value="1"/>
</dbReference>
<dbReference type="SUPFAM" id="SSF58104">
    <property type="entry name" value="Methyl-accepting chemotaxis protein (MCP) signaling domain"/>
    <property type="match status" value="1"/>
</dbReference>